<name>A0A4R5NTD8_LENBU</name>
<reference evidence="2 3" key="1">
    <citation type="journal article" date="2019" name="Appl. Microbiol. Biotechnol.">
        <title>Uncovering carbohydrate metabolism through a genotype-phenotype association study of 56 lactic acid bacteria genomes.</title>
        <authorList>
            <person name="Buron-Moles G."/>
            <person name="Chailyan A."/>
            <person name="Dolejs I."/>
            <person name="Forster J."/>
            <person name="Miks M.H."/>
        </authorList>
    </citation>
    <scope>NUCLEOTIDE SEQUENCE [LARGE SCALE GENOMIC DNA]</scope>
    <source>
        <strain evidence="2 3">ATCC 4005</strain>
    </source>
</reference>
<feature type="transmembrane region" description="Helical" evidence="1">
    <location>
        <begin position="75"/>
        <end position="93"/>
    </location>
</feature>
<evidence type="ECO:0000313" key="2">
    <source>
        <dbReference type="EMBL" id="TDG80484.1"/>
    </source>
</evidence>
<feature type="transmembrane region" description="Helical" evidence="1">
    <location>
        <begin position="6"/>
        <end position="23"/>
    </location>
</feature>
<evidence type="ECO:0000256" key="1">
    <source>
        <dbReference type="SAM" id="Phobius"/>
    </source>
</evidence>
<evidence type="ECO:0000313" key="3">
    <source>
        <dbReference type="Proteomes" id="UP000295181"/>
    </source>
</evidence>
<dbReference type="AlphaFoldDB" id="A0A4R5NTD8"/>
<keyword evidence="1" id="KW-1133">Transmembrane helix</keyword>
<gene>
    <name evidence="2" type="ORF">C5L32_002078</name>
</gene>
<evidence type="ECO:0008006" key="4">
    <source>
        <dbReference type="Google" id="ProtNLM"/>
    </source>
</evidence>
<dbReference type="Proteomes" id="UP000295181">
    <property type="component" value="Unassembled WGS sequence"/>
</dbReference>
<dbReference type="EMBL" id="PUFP01000015">
    <property type="protein sequence ID" value="TDG80484.1"/>
    <property type="molecule type" value="Genomic_DNA"/>
</dbReference>
<comment type="caution">
    <text evidence="2">The sequence shown here is derived from an EMBL/GenBank/DDBJ whole genome shotgun (WGS) entry which is preliminary data.</text>
</comment>
<proteinExistence type="predicted"/>
<keyword evidence="1" id="KW-0472">Membrane</keyword>
<sequence length="102" mass="11650">MGTEFAVLVLLIFVGGAIYYYYFSKQEPSMIVGYRTKQSRSTTAKWRASQKWFYQGAITCAAVVVVVNLVTPFSIGVNLVVLLVYLFVISYFIERRLREMGD</sequence>
<dbReference type="RefSeq" id="WP_014939321.1">
    <property type="nucleotide sequence ID" value="NZ_AZDM01000033.1"/>
</dbReference>
<accession>A0A4R5NTD8</accession>
<keyword evidence="1" id="KW-0812">Transmembrane</keyword>
<feature type="transmembrane region" description="Helical" evidence="1">
    <location>
        <begin position="52"/>
        <end position="69"/>
    </location>
</feature>
<organism evidence="2 3">
    <name type="scientific">Lentilactobacillus buchneri DSM 20057</name>
    <dbReference type="NCBI Taxonomy" id="1423728"/>
    <lineage>
        <taxon>Bacteria</taxon>
        <taxon>Bacillati</taxon>
        <taxon>Bacillota</taxon>
        <taxon>Bacilli</taxon>
        <taxon>Lactobacillales</taxon>
        <taxon>Lactobacillaceae</taxon>
        <taxon>Lentilactobacillus</taxon>
    </lineage>
</organism>
<protein>
    <recommendedName>
        <fullName evidence="4">SdpI/YhfL protein family protein</fullName>
    </recommendedName>
</protein>
<dbReference type="GeneID" id="72460801"/>